<dbReference type="PROSITE" id="PS50089">
    <property type="entry name" value="ZF_RING_2"/>
    <property type="match status" value="1"/>
</dbReference>
<gene>
    <name evidence="5" type="ORF">DGYR_LOCUS7970</name>
</gene>
<evidence type="ECO:0000313" key="5">
    <source>
        <dbReference type="EMBL" id="CAD5119781.1"/>
    </source>
</evidence>
<dbReference type="SUPFAM" id="SSF57850">
    <property type="entry name" value="RING/U-box"/>
    <property type="match status" value="1"/>
</dbReference>
<organism evidence="5 6">
    <name type="scientific">Dimorphilus gyrociliatus</name>
    <dbReference type="NCBI Taxonomy" id="2664684"/>
    <lineage>
        <taxon>Eukaryota</taxon>
        <taxon>Metazoa</taxon>
        <taxon>Spiralia</taxon>
        <taxon>Lophotrochozoa</taxon>
        <taxon>Annelida</taxon>
        <taxon>Polychaeta</taxon>
        <taxon>Polychaeta incertae sedis</taxon>
        <taxon>Dinophilidae</taxon>
        <taxon>Dimorphilus</taxon>
    </lineage>
</organism>
<evidence type="ECO:0000256" key="2">
    <source>
        <dbReference type="ARBA" id="ARBA00022833"/>
    </source>
</evidence>
<comment type="caution">
    <text evidence="5">The sequence shown here is derived from an EMBL/GenBank/DDBJ whole genome shotgun (WGS) entry which is preliminary data.</text>
</comment>
<dbReference type="InterPro" id="IPR001841">
    <property type="entry name" value="Znf_RING"/>
</dbReference>
<dbReference type="SMART" id="SM00184">
    <property type="entry name" value="RING"/>
    <property type="match status" value="1"/>
</dbReference>
<evidence type="ECO:0000313" key="6">
    <source>
        <dbReference type="Proteomes" id="UP000549394"/>
    </source>
</evidence>
<keyword evidence="2" id="KW-0862">Zinc</keyword>
<evidence type="ECO:0000256" key="1">
    <source>
        <dbReference type="ARBA" id="ARBA00022771"/>
    </source>
</evidence>
<keyword evidence="1 3" id="KW-0863">Zinc-finger</keyword>
<evidence type="ECO:0000259" key="4">
    <source>
        <dbReference type="PROSITE" id="PS50089"/>
    </source>
</evidence>
<reference evidence="5 6" key="1">
    <citation type="submission" date="2020-08" db="EMBL/GenBank/DDBJ databases">
        <authorList>
            <person name="Hejnol A."/>
        </authorList>
    </citation>
    <scope>NUCLEOTIDE SEQUENCE [LARGE SCALE GENOMIC DNA]</scope>
</reference>
<keyword evidence="1 3" id="KW-0479">Metal-binding</keyword>
<accession>A0A7I8VU63</accession>
<dbReference type="GO" id="GO:0008270">
    <property type="term" value="F:zinc ion binding"/>
    <property type="evidence" value="ECO:0007669"/>
    <property type="project" value="UniProtKB-KW"/>
</dbReference>
<name>A0A7I8VU63_9ANNE</name>
<feature type="domain" description="RING-type" evidence="4">
    <location>
        <begin position="8"/>
        <end position="53"/>
    </location>
</feature>
<dbReference type="CDD" id="cd16449">
    <property type="entry name" value="RING-HC"/>
    <property type="match status" value="1"/>
</dbReference>
<dbReference type="InterPro" id="IPR013083">
    <property type="entry name" value="Znf_RING/FYVE/PHD"/>
</dbReference>
<dbReference type="EMBL" id="CAJFCJ010000011">
    <property type="protein sequence ID" value="CAD5119781.1"/>
    <property type="molecule type" value="Genomic_DNA"/>
</dbReference>
<proteinExistence type="predicted"/>
<dbReference type="Gene3D" id="3.30.40.10">
    <property type="entry name" value="Zinc/RING finger domain, C3HC4 (zinc finger)"/>
    <property type="match status" value="1"/>
</dbReference>
<protein>
    <recommendedName>
        <fullName evidence="4">RING-type domain-containing protein</fullName>
    </recommendedName>
</protein>
<dbReference type="SUPFAM" id="SSF69322">
    <property type="entry name" value="Tricorn protease domain 2"/>
    <property type="match status" value="1"/>
</dbReference>
<evidence type="ECO:0000256" key="3">
    <source>
        <dbReference type="PROSITE-ProRule" id="PRU00175"/>
    </source>
</evidence>
<dbReference type="Proteomes" id="UP000549394">
    <property type="component" value="Unassembled WGS sequence"/>
</dbReference>
<keyword evidence="6" id="KW-1185">Reference proteome</keyword>
<dbReference type="AlphaFoldDB" id="A0A7I8VU63"/>
<sequence length="395" mass="44609">MGDKEIECSICSSRWFSMDVVALPCSHVCCSECFKELEENYKDNLRIDCPSCQVMMTFPKDDSSFPYYFNETDSNISYDIVVEVPNVSEIIISDLNEKLPDNKDRQRRKFNNNGASENLNTMAVEGNKHGLLKLEKTIFLPLNVTYVVDMAIGNNRLYLLSFIGSIFEQSEVISSYSLDGKFNGDIFNVSRFLKGSVADSLSIYKTKPIVCLCCSRLNTIYTGDLNNLGSTLSPWLDIESPTKLCITVKGLIITFKETTSIGLYDESANCFWKLNLGIKLLSACAPYDGDYIFVIDERQKLILRNIIDGQVKVIFGSQLKNCSYNVAPLRNGIAVAEQQSHCLKFYNSKGMFDKTLIDLGYRPEKVTSSEENSKNIIYLSTTVSRVTRLSIYRET</sequence>